<name>A0ABU6D281_9GAMM</name>
<accession>A0ABU6D281</accession>
<comment type="similarity">
    <text evidence="2">Belongs to the tRNA methyltransferase O family.</text>
</comment>
<dbReference type="InterPro" id="IPR036414">
    <property type="entry name" value="YaeB_N_sf"/>
</dbReference>
<evidence type="ECO:0000313" key="4">
    <source>
        <dbReference type="EMBL" id="MEB4593172.1"/>
    </source>
</evidence>
<dbReference type="InterPro" id="IPR023370">
    <property type="entry name" value="TrmO-like_N"/>
</dbReference>
<organism evidence="4 5">
    <name type="scientific">Candidatus Thiothrix phosphatis</name>
    <dbReference type="NCBI Taxonomy" id="3112415"/>
    <lineage>
        <taxon>Bacteria</taxon>
        <taxon>Pseudomonadati</taxon>
        <taxon>Pseudomonadota</taxon>
        <taxon>Gammaproteobacteria</taxon>
        <taxon>Thiotrichales</taxon>
        <taxon>Thiotrichaceae</taxon>
        <taxon>Thiothrix</taxon>
    </lineage>
</organism>
<dbReference type="Pfam" id="PF01980">
    <property type="entry name" value="TrmO_N"/>
    <property type="match status" value="1"/>
</dbReference>
<feature type="domain" description="TsaA-like" evidence="3">
    <location>
        <begin position="8"/>
        <end position="139"/>
    </location>
</feature>
<dbReference type="InterPro" id="IPR036413">
    <property type="entry name" value="YaeB-like_sf"/>
</dbReference>
<dbReference type="InterPro" id="IPR040372">
    <property type="entry name" value="YaeB-like"/>
</dbReference>
<gene>
    <name evidence="4" type="primary">tsaA</name>
    <name evidence="4" type="ORF">VSS37_19495</name>
</gene>
<dbReference type="RefSeq" id="WP_324697911.1">
    <property type="nucleotide sequence ID" value="NZ_JAYMYJ010000152.1"/>
</dbReference>
<dbReference type="Proteomes" id="UP001308005">
    <property type="component" value="Unassembled WGS sequence"/>
</dbReference>
<keyword evidence="5" id="KW-1185">Reference proteome</keyword>
<dbReference type="PANTHER" id="PTHR12818">
    <property type="entry name" value="TRNA (ADENINE(37)-N6)-METHYLTRANSFERASE"/>
    <property type="match status" value="1"/>
</dbReference>
<dbReference type="PROSITE" id="PS51668">
    <property type="entry name" value="TSAA_2"/>
    <property type="match status" value="1"/>
</dbReference>
<dbReference type="PANTHER" id="PTHR12818:SF0">
    <property type="entry name" value="TRNA (ADENINE(37)-N6)-METHYLTRANSFERASE"/>
    <property type="match status" value="1"/>
</dbReference>
<sequence>MSDLANIFHPIGIIRTPFADKPDAPIQGAYAEAVEGWVELDARYEQGLQDISGFSHLILLYQFHRAGKVELVRQPFLDDVPRGLFSTRHPARPNPLGLTVVELLAREGNVLHVRGVDMLDGTPLLDIKPYVKRFDCFPQASEGWFADKSARAKPLGLE</sequence>
<dbReference type="SUPFAM" id="SSF118196">
    <property type="entry name" value="YaeB-like"/>
    <property type="match status" value="1"/>
</dbReference>
<evidence type="ECO:0000313" key="5">
    <source>
        <dbReference type="Proteomes" id="UP001308005"/>
    </source>
</evidence>
<evidence type="ECO:0000256" key="2">
    <source>
        <dbReference type="ARBA" id="ARBA00033753"/>
    </source>
</evidence>
<evidence type="ECO:0000259" key="3">
    <source>
        <dbReference type="PROSITE" id="PS51668"/>
    </source>
</evidence>
<dbReference type="Gene3D" id="2.40.30.70">
    <property type="entry name" value="YaeB-like"/>
    <property type="match status" value="1"/>
</dbReference>
<protein>
    <submittedName>
        <fullName evidence="4">tRNA (N6-threonylcarbamoyladenosine(37)-N6)-methyltransferase TrmO</fullName>
    </submittedName>
</protein>
<keyword evidence="1" id="KW-0949">S-adenosyl-L-methionine</keyword>
<reference evidence="4 5" key="2">
    <citation type="submission" date="2024-01" db="EMBL/GenBank/DDBJ databases">
        <authorList>
            <person name="Xie X."/>
        </authorList>
    </citation>
    <scope>NUCLEOTIDE SEQUENCE [LARGE SCALE GENOMIC DNA]</scope>
    <source>
        <strain evidence="4">SCUT-1</strain>
    </source>
</reference>
<dbReference type="NCBIfam" id="TIGR00104">
    <property type="entry name" value="tRNA_TsaA"/>
    <property type="match status" value="1"/>
</dbReference>
<dbReference type="CDD" id="cd09281">
    <property type="entry name" value="UPF0066"/>
    <property type="match status" value="1"/>
</dbReference>
<dbReference type="EMBL" id="JAYMYJ010000152">
    <property type="protein sequence ID" value="MEB4593172.1"/>
    <property type="molecule type" value="Genomic_DNA"/>
</dbReference>
<proteinExistence type="inferred from homology"/>
<comment type="caution">
    <text evidence="4">The sequence shown here is derived from an EMBL/GenBank/DDBJ whole genome shotgun (WGS) entry which is preliminary data.</text>
</comment>
<evidence type="ECO:0000256" key="1">
    <source>
        <dbReference type="ARBA" id="ARBA00022691"/>
    </source>
</evidence>
<reference evidence="5" key="1">
    <citation type="submission" date="2023-07" db="EMBL/GenBank/DDBJ databases">
        <title>The carbon used by Thiothrix.</title>
        <authorList>
            <person name="Chen L."/>
        </authorList>
    </citation>
    <scope>NUCLEOTIDE SEQUENCE [LARGE SCALE GENOMIC DNA]</scope>
</reference>